<dbReference type="AlphaFoldDB" id="A0A4V2V035"/>
<evidence type="ECO:0000256" key="1">
    <source>
        <dbReference type="ARBA" id="ARBA00004953"/>
    </source>
</evidence>
<keyword evidence="2" id="KW-0169">Cobalamin biosynthesis</keyword>
<dbReference type="OrthoDB" id="9780707at2"/>
<keyword evidence="3" id="KW-0560">Oxidoreductase</keyword>
<evidence type="ECO:0000313" key="5">
    <source>
        <dbReference type="Proteomes" id="UP000294902"/>
    </source>
</evidence>
<evidence type="ECO:0000256" key="2">
    <source>
        <dbReference type="ARBA" id="ARBA00022573"/>
    </source>
</evidence>
<dbReference type="NCBIfam" id="TIGR00715">
    <property type="entry name" value="precor6x_red"/>
    <property type="match status" value="1"/>
</dbReference>
<dbReference type="PANTHER" id="PTHR36925">
    <property type="entry name" value="COBALT-PRECORRIN-6A REDUCTASE"/>
    <property type="match status" value="1"/>
</dbReference>
<evidence type="ECO:0000313" key="4">
    <source>
        <dbReference type="EMBL" id="TCT13792.1"/>
    </source>
</evidence>
<dbReference type="Pfam" id="PF02571">
    <property type="entry name" value="CbiJ"/>
    <property type="match status" value="1"/>
</dbReference>
<dbReference type="PROSITE" id="PS51014">
    <property type="entry name" value="COBK_CBIJ"/>
    <property type="match status" value="1"/>
</dbReference>
<evidence type="ECO:0000256" key="3">
    <source>
        <dbReference type="ARBA" id="ARBA00023002"/>
    </source>
</evidence>
<accession>A0A4V2V035</accession>
<dbReference type="PANTHER" id="PTHR36925:SF1">
    <property type="entry name" value="COBALT-PRECORRIN-6A REDUCTASE"/>
    <property type="match status" value="1"/>
</dbReference>
<dbReference type="InterPro" id="IPR003723">
    <property type="entry name" value="Precorrin-6x_reduct"/>
</dbReference>
<dbReference type="Proteomes" id="UP000294902">
    <property type="component" value="Unassembled WGS sequence"/>
</dbReference>
<dbReference type="EMBL" id="SMAL01000008">
    <property type="protein sequence ID" value="TCT13792.1"/>
    <property type="molecule type" value="Genomic_DNA"/>
</dbReference>
<name>A0A4V2V035_9FIRM</name>
<organism evidence="4 5">
    <name type="scientific">Natranaerovirga pectinivora</name>
    <dbReference type="NCBI Taxonomy" id="682400"/>
    <lineage>
        <taxon>Bacteria</taxon>
        <taxon>Bacillati</taxon>
        <taxon>Bacillota</taxon>
        <taxon>Clostridia</taxon>
        <taxon>Lachnospirales</taxon>
        <taxon>Natranaerovirgaceae</taxon>
        <taxon>Natranaerovirga</taxon>
    </lineage>
</organism>
<proteinExistence type="predicted"/>
<gene>
    <name evidence="4" type="ORF">EDC18_10826</name>
</gene>
<dbReference type="RefSeq" id="WP_132253168.1">
    <property type="nucleotide sequence ID" value="NZ_SMAL01000008.1"/>
</dbReference>
<comment type="pathway">
    <text evidence="1">Cofactor biosynthesis; adenosylcobalamin biosynthesis.</text>
</comment>
<dbReference type="GO" id="GO:0009236">
    <property type="term" value="P:cobalamin biosynthetic process"/>
    <property type="evidence" value="ECO:0007669"/>
    <property type="project" value="UniProtKB-UniPathway"/>
</dbReference>
<sequence>MILLLGGTSDGLKLAKELYAYTKDIIMSTATDYGHLIAEEAFQGKVIWGQMDERELLAFCEAYKINHIIDATHPYAQIISENAIKVCKALNINYWRYERPASIEDNIVNVIWCKDYYEAGEYINKREGNVLVTTGSRHIDKFLEGIENIERVFVRVLPITENIKKLENLKLTPKQIIAIQGPFSMKMNKEMLDHIKAKFLLTKESGTIGHTKEKIEAALHCGVEVIMIKRPLVQYPNVYETIEGLIGAIKRTAM</sequence>
<dbReference type="GO" id="GO:0016994">
    <property type="term" value="F:precorrin-6A reductase activity"/>
    <property type="evidence" value="ECO:0007669"/>
    <property type="project" value="InterPro"/>
</dbReference>
<keyword evidence="5" id="KW-1185">Reference proteome</keyword>
<dbReference type="UniPathway" id="UPA00148"/>
<comment type="caution">
    <text evidence="4">The sequence shown here is derived from an EMBL/GenBank/DDBJ whole genome shotgun (WGS) entry which is preliminary data.</text>
</comment>
<reference evidence="4 5" key="1">
    <citation type="submission" date="2019-03" db="EMBL/GenBank/DDBJ databases">
        <title>Genomic Encyclopedia of Type Strains, Phase IV (KMG-IV): sequencing the most valuable type-strain genomes for metagenomic binning, comparative biology and taxonomic classification.</title>
        <authorList>
            <person name="Goeker M."/>
        </authorList>
    </citation>
    <scope>NUCLEOTIDE SEQUENCE [LARGE SCALE GENOMIC DNA]</scope>
    <source>
        <strain evidence="4 5">DSM 24629</strain>
    </source>
</reference>
<protein>
    <submittedName>
        <fullName evidence="4">Precorrin-6A/cobalt-precorrin-6A reductase</fullName>
    </submittedName>
</protein>